<dbReference type="RefSeq" id="WP_087099893.1">
    <property type="nucleotide sequence ID" value="NZ_CP066179.1"/>
</dbReference>
<dbReference type="Proteomes" id="UP000242164">
    <property type="component" value="Unassembled WGS sequence"/>
</dbReference>
<sequence length="230" mass="26694">MKKPFYKKWLFWVIIITIGMIGININSKKTEEAKATSSDTQQVEKNIKKQSQDEEKERLKKEKEEETAKLEAEAKKEAKKEKNKESTLTVDEYKNRINNALKEMGEKTNLKINSTEVLEDGRTSIALSNNIFIFLDTDQNKNIKKASLGMTPNAFFTEQKDFKFAFLLLIGTIDDTLSFGERNLVKQELGLNDETIFSKDHTKVYQKNKIRYTYKGSTKENFILQAELRK</sequence>
<evidence type="ECO:0000313" key="3">
    <source>
        <dbReference type="EMBL" id="SCM08749.1"/>
    </source>
</evidence>
<keyword evidence="2" id="KW-0472">Membrane</keyword>
<accession>A0AAX2CPL8</accession>
<reference evidence="3 4" key="1">
    <citation type="submission" date="2016-08" db="EMBL/GenBank/DDBJ databases">
        <authorList>
            <person name="Loux V."/>
            <person name="Rue O."/>
        </authorList>
    </citation>
    <scope>NUCLEOTIDE SEQUENCE [LARGE SCALE GENOMIC DNA]</scope>
    <source>
        <strain evidence="3 4">AFSSA_08CEB44bac</strain>
    </source>
</reference>
<evidence type="ECO:0000256" key="2">
    <source>
        <dbReference type="SAM" id="Phobius"/>
    </source>
</evidence>
<feature type="compositionally biased region" description="Polar residues" evidence="1">
    <location>
        <begin position="35"/>
        <end position="44"/>
    </location>
</feature>
<dbReference type="EMBL" id="FMIK01000077">
    <property type="protein sequence ID" value="SCM08749.1"/>
    <property type="molecule type" value="Genomic_DNA"/>
</dbReference>
<feature type="region of interest" description="Disordered" evidence="1">
    <location>
        <begin position="33"/>
        <end position="68"/>
    </location>
</feature>
<evidence type="ECO:0000256" key="1">
    <source>
        <dbReference type="SAM" id="MobiDB-lite"/>
    </source>
</evidence>
<feature type="compositionally biased region" description="Basic and acidic residues" evidence="1">
    <location>
        <begin position="45"/>
        <end position="68"/>
    </location>
</feature>
<keyword evidence="2" id="KW-0812">Transmembrane</keyword>
<organism evidence="3 4">
    <name type="scientific">Bacillus cytotoxicus</name>
    <dbReference type="NCBI Taxonomy" id="580165"/>
    <lineage>
        <taxon>Bacteria</taxon>
        <taxon>Bacillati</taxon>
        <taxon>Bacillota</taxon>
        <taxon>Bacilli</taxon>
        <taxon>Bacillales</taxon>
        <taxon>Bacillaceae</taxon>
        <taxon>Bacillus</taxon>
        <taxon>Bacillus cereus group</taxon>
    </lineage>
</organism>
<comment type="caution">
    <text evidence="3">The sequence shown here is derived from an EMBL/GenBank/DDBJ whole genome shotgun (WGS) entry which is preliminary data.</text>
</comment>
<feature type="transmembrane region" description="Helical" evidence="2">
    <location>
        <begin position="9"/>
        <end position="27"/>
    </location>
</feature>
<proteinExistence type="predicted"/>
<name>A0AAX2CPL8_9BACI</name>
<gene>
    <name evidence="3" type="ORF">BCB44BAC_04669</name>
</gene>
<protein>
    <submittedName>
        <fullName evidence="3">Uncharacterized protein</fullName>
    </submittedName>
</protein>
<keyword evidence="2" id="KW-1133">Transmembrane helix</keyword>
<dbReference type="AlphaFoldDB" id="A0AAX2CPL8"/>
<evidence type="ECO:0000313" key="4">
    <source>
        <dbReference type="Proteomes" id="UP000242164"/>
    </source>
</evidence>